<proteinExistence type="predicted"/>
<accession>A0ACC3SBL5</accession>
<dbReference type="Proteomes" id="UP001320706">
    <property type="component" value="Unassembled WGS sequence"/>
</dbReference>
<keyword evidence="2" id="KW-1185">Reference proteome</keyword>
<organism evidence="1 2">
    <name type="scientific">Zalaria obscura</name>
    <dbReference type="NCBI Taxonomy" id="2024903"/>
    <lineage>
        <taxon>Eukaryota</taxon>
        <taxon>Fungi</taxon>
        <taxon>Dikarya</taxon>
        <taxon>Ascomycota</taxon>
        <taxon>Pezizomycotina</taxon>
        <taxon>Dothideomycetes</taxon>
        <taxon>Dothideomycetidae</taxon>
        <taxon>Dothideales</taxon>
        <taxon>Zalariaceae</taxon>
        <taxon>Zalaria</taxon>
    </lineage>
</organism>
<evidence type="ECO:0000313" key="1">
    <source>
        <dbReference type="EMBL" id="KAK8206630.1"/>
    </source>
</evidence>
<sequence>MSSNSQTDIPEPFRMPLCGRHDLSEITVTELQALYTSGSLTCVEIARFYLERIRRTNPYLECVIEVNPDAVEIAQQLDAERLAGEVRGPLHGIPVLVKDNIATADSMQTTAGSWALLGSTVPRSAHVISLLLTHGALLLGHTNMDEWACMRSRTYSLGYSARGGQCRNAFDLCRESKGSSTGSAVAVTANLCVLALGTETDTSVIWPAMASGVVGIKPTVGLTSRCGVVPISTTQDTVGVMGRCVADAAMGLDGILGVDGGDGATLVEGRWQEGCYAGFLASKDELRGKRFGVPGKRFWDCAPVGQRKVVEEVVQWIRDAGAEVVRVEMPCAEERVREDGEWDWFFWFEVELAEQQGRERGDPSKSEITVCEVECYNAINAYLSELSNTPIKTFEDIIRFNNDNTGTEGGIPNTHRAWPSGQDAFESIAARKGRRDSTYYAALAHTQRQTRENGIDAALKYTTQDGTTVQLDALLFCDVKAAGQQIAAQAGYPIITVPVGVDADGMPVGLTLQHTAWREGALIRWASAIEDLVRNKRGGEGRARPTFKNHLAKNLPIEPCWRL</sequence>
<dbReference type="EMBL" id="JAMKPW020000022">
    <property type="protein sequence ID" value="KAK8206630.1"/>
    <property type="molecule type" value="Genomic_DNA"/>
</dbReference>
<reference evidence="1" key="1">
    <citation type="submission" date="2024-02" db="EMBL/GenBank/DDBJ databases">
        <title>Metagenome Assembled Genome of Zalaria obscura JY119.</title>
        <authorList>
            <person name="Vighnesh L."/>
            <person name="Jagadeeshwari U."/>
            <person name="Venkata Ramana C."/>
            <person name="Sasikala C."/>
        </authorList>
    </citation>
    <scope>NUCLEOTIDE SEQUENCE</scope>
    <source>
        <strain evidence="1">JY119</strain>
    </source>
</reference>
<comment type="caution">
    <text evidence="1">The sequence shown here is derived from an EMBL/GenBank/DDBJ whole genome shotgun (WGS) entry which is preliminary data.</text>
</comment>
<name>A0ACC3SBL5_9PEZI</name>
<protein>
    <submittedName>
        <fullName evidence="1">Uncharacterized protein</fullName>
    </submittedName>
</protein>
<evidence type="ECO:0000313" key="2">
    <source>
        <dbReference type="Proteomes" id="UP001320706"/>
    </source>
</evidence>
<gene>
    <name evidence="1" type="ORF">M8818_004464</name>
</gene>